<comment type="caution">
    <text evidence="7">The sequence shown here is derived from an EMBL/GenBank/DDBJ whole genome shotgun (WGS) entry which is preliminary data.</text>
</comment>
<dbReference type="InterPro" id="IPR050078">
    <property type="entry name" value="Ribosomal_L11_MeTrfase_PrmA"/>
</dbReference>
<accession>A0A233V5B1</accession>
<evidence type="ECO:0000256" key="4">
    <source>
        <dbReference type="ARBA" id="ARBA00022679"/>
    </source>
</evidence>
<dbReference type="InterPro" id="IPR004498">
    <property type="entry name" value="Ribosomal_PrmA_MeTrfase"/>
</dbReference>
<dbReference type="HAMAP" id="MF_00735">
    <property type="entry name" value="Methyltr_PrmA"/>
    <property type="match status" value="1"/>
</dbReference>
<feature type="binding site" evidence="6">
    <location>
        <position position="156"/>
    </location>
    <ligand>
        <name>S-adenosyl-L-methionine</name>
        <dbReference type="ChEBI" id="CHEBI:59789"/>
    </ligand>
</feature>
<proteinExistence type="inferred from homology"/>
<keyword evidence="2 6" id="KW-0963">Cytoplasm</keyword>
<comment type="subcellular location">
    <subcellularLocation>
        <location evidence="6">Cytoplasm</location>
    </subcellularLocation>
</comment>
<dbReference type="EC" id="2.1.1.-" evidence="6"/>
<gene>
    <name evidence="6" type="primary">prmA</name>
    <name evidence="7" type="ORF">B9N49_04400</name>
</gene>
<evidence type="ECO:0000313" key="7">
    <source>
        <dbReference type="EMBL" id="OXZ27573.1"/>
    </source>
</evidence>
<reference evidence="8" key="1">
    <citation type="submission" date="2017-04" db="EMBL/GenBank/DDBJ databases">
        <title>Finegoldia magna isolated from orthopedic joint implant-associated infections.</title>
        <authorList>
            <person name="Bjorklund S."/>
            <person name="Bruggemann H."/>
            <person name="Jensen A."/>
            <person name="Hellmark B."/>
            <person name="Soderquist B."/>
        </authorList>
    </citation>
    <scope>NUCLEOTIDE SEQUENCE [LARGE SCALE GENOMIC DNA]</scope>
    <source>
        <strain evidence="8">CCUG 54800</strain>
    </source>
</reference>
<dbReference type="GO" id="GO:0032259">
    <property type="term" value="P:methylation"/>
    <property type="evidence" value="ECO:0007669"/>
    <property type="project" value="UniProtKB-KW"/>
</dbReference>
<dbReference type="EMBL" id="NDYC01000019">
    <property type="protein sequence ID" value="OXZ27573.1"/>
    <property type="molecule type" value="Genomic_DNA"/>
</dbReference>
<keyword evidence="7" id="KW-0687">Ribonucleoprotein</keyword>
<organism evidence="7 8">
    <name type="scientific">Finegoldia magna</name>
    <name type="common">Peptostreptococcus magnus</name>
    <dbReference type="NCBI Taxonomy" id="1260"/>
    <lineage>
        <taxon>Bacteria</taxon>
        <taxon>Bacillati</taxon>
        <taxon>Bacillota</taxon>
        <taxon>Tissierellia</taxon>
        <taxon>Tissierellales</taxon>
        <taxon>Peptoniphilaceae</taxon>
        <taxon>Finegoldia</taxon>
    </lineage>
</organism>
<dbReference type="PIRSF" id="PIRSF000401">
    <property type="entry name" value="RPL11_MTase"/>
    <property type="match status" value="1"/>
</dbReference>
<dbReference type="CDD" id="cd02440">
    <property type="entry name" value="AdoMet_MTases"/>
    <property type="match status" value="1"/>
</dbReference>
<evidence type="ECO:0000256" key="6">
    <source>
        <dbReference type="HAMAP-Rule" id="MF_00735"/>
    </source>
</evidence>
<dbReference type="SUPFAM" id="SSF53335">
    <property type="entry name" value="S-adenosyl-L-methionine-dependent methyltransferases"/>
    <property type="match status" value="1"/>
</dbReference>
<feature type="binding site" evidence="6">
    <location>
        <position position="199"/>
    </location>
    <ligand>
        <name>S-adenosyl-L-methionine</name>
        <dbReference type="ChEBI" id="CHEBI:59789"/>
    </ligand>
</feature>
<comment type="similarity">
    <text evidence="1 6">Belongs to the methyltransferase superfamily. PrmA family.</text>
</comment>
<sequence>MEKWLSFDIKCPKGYDEIISSILYDLGIENLQIDDYQDVLDFKKDQPYWVVIDDEDFTPHDNVIIKAFYEDDKVNYEEIEAKINEFSMNNKIDVQISKNKEIDDMDWANEWKKYYEPFYIGNILIKPSWIEIDETDHTVLEINPGMAFGTGLHETTNLCIEQLQQLQLDNKSVLDIGCGSGILSVASSKLGAKEVFATDIDPLAVEATLDNAELNKISNIKAVEGSLLDKVDKKYDVVIANILLNVLDILIPDLPKALEKDGIFICSGLINSQRDKIVNILEKNNLEIVEISEKGEWISVISRFKNV</sequence>
<protein>
    <recommendedName>
        <fullName evidence="6">Ribosomal protein L11 methyltransferase</fullName>
        <shortName evidence="6">L11 Mtase</shortName>
        <ecNumber evidence="6">2.1.1.-</ecNumber>
    </recommendedName>
</protein>
<dbReference type="Proteomes" id="UP000215413">
    <property type="component" value="Unassembled WGS sequence"/>
</dbReference>
<evidence type="ECO:0000313" key="8">
    <source>
        <dbReference type="Proteomes" id="UP000215413"/>
    </source>
</evidence>
<dbReference type="Pfam" id="PF06325">
    <property type="entry name" value="PrmA"/>
    <property type="match status" value="1"/>
</dbReference>
<dbReference type="AlphaFoldDB" id="A0A233V5B1"/>
<comment type="function">
    <text evidence="6">Methylates ribosomal protein L11.</text>
</comment>
<keyword evidence="5 6" id="KW-0949">S-adenosyl-L-methionine</keyword>
<keyword evidence="7" id="KW-0689">Ribosomal protein</keyword>
<dbReference type="PANTHER" id="PTHR43648">
    <property type="entry name" value="ELECTRON TRANSFER FLAVOPROTEIN BETA SUBUNIT LYSINE METHYLTRANSFERASE"/>
    <property type="match status" value="1"/>
</dbReference>
<dbReference type="PANTHER" id="PTHR43648:SF1">
    <property type="entry name" value="ELECTRON TRANSFER FLAVOPROTEIN BETA SUBUNIT LYSINE METHYLTRANSFERASE"/>
    <property type="match status" value="1"/>
</dbReference>
<evidence type="ECO:0000256" key="5">
    <source>
        <dbReference type="ARBA" id="ARBA00022691"/>
    </source>
</evidence>
<evidence type="ECO:0000256" key="2">
    <source>
        <dbReference type="ARBA" id="ARBA00022490"/>
    </source>
</evidence>
<keyword evidence="3 6" id="KW-0489">Methyltransferase</keyword>
<evidence type="ECO:0000256" key="3">
    <source>
        <dbReference type="ARBA" id="ARBA00022603"/>
    </source>
</evidence>
<evidence type="ECO:0000256" key="1">
    <source>
        <dbReference type="ARBA" id="ARBA00009741"/>
    </source>
</evidence>
<keyword evidence="4 6" id="KW-0808">Transferase</keyword>
<dbReference type="GO" id="GO:0005737">
    <property type="term" value="C:cytoplasm"/>
    <property type="evidence" value="ECO:0007669"/>
    <property type="project" value="UniProtKB-SubCell"/>
</dbReference>
<name>A0A233V5B1_FINMA</name>
<dbReference type="RefSeq" id="WP_094205689.1">
    <property type="nucleotide sequence ID" value="NZ_JAWGQT010000014.1"/>
</dbReference>
<dbReference type="Gene3D" id="3.40.50.150">
    <property type="entry name" value="Vaccinia Virus protein VP39"/>
    <property type="match status" value="1"/>
</dbReference>
<dbReference type="NCBIfam" id="TIGR00406">
    <property type="entry name" value="prmA"/>
    <property type="match status" value="1"/>
</dbReference>
<dbReference type="GO" id="GO:0016279">
    <property type="term" value="F:protein-lysine N-methyltransferase activity"/>
    <property type="evidence" value="ECO:0007669"/>
    <property type="project" value="RHEA"/>
</dbReference>
<dbReference type="InterPro" id="IPR029063">
    <property type="entry name" value="SAM-dependent_MTases_sf"/>
</dbReference>
<dbReference type="GO" id="GO:0005840">
    <property type="term" value="C:ribosome"/>
    <property type="evidence" value="ECO:0007669"/>
    <property type="project" value="UniProtKB-KW"/>
</dbReference>
<feature type="binding site" evidence="6">
    <location>
        <position position="241"/>
    </location>
    <ligand>
        <name>S-adenosyl-L-methionine</name>
        <dbReference type="ChEBI" id="CHEBI:59789"/>
    </ligand>
</feature>
<feature type="binding site" evidence="6">
    <location>
        <position position="177"/>
    </location>
    <ligand>
        <name>S-adenosyl-L-methionine</name>
        <dbReference type="ChEBI" id="CHEBI:59789"/>
    </ligand>
</feature>
<comment type="catalytic activity">
    <reaction evidence="6">
        <text>L-lysyl-[protein] + 3 S-adenosyl-L-methionine = N(6),N(6),N(6)-trimethyl-L-lysyl-[protein] + 3 S-adenosyl-L-homocysteine + 3 H(+)</text>
        <dbReference type="Rhea" id="RHEA:54192"/>
        <dbReference type="Rhea" id="RHEA-COMP:9752"/>
        <dbReference type="Rhea" id="RHEA-COMP:13826"/>
        <dbReference type="ChEBI" id="CHEBI:15378"/>
        <dbReference type="ChEBI" id="CHEBI:29969"/>
        <dbReference type="ChEBI" id="CHEBI:57856"/>
        <dbReference type="ChEBI" id="CHEBI:59789"/>
        <dbReference type="ChEBI" id="CHEBI:61961"/>
    </reaction>
</comment>